<dbReference type="OrthoDB" id="18440at2759"/>
<dbReference type="AlphaFoldDB" id="A0A821U7R7"/>
<reference evidence="2" key="1">
    <citation type="submission" date="2021-02" db="EMBL/GenBank/DDBJ databases">
        <authorList>
            <person name="Steward A R."/>
        </authorList>
    </citation>
    <scope>NUCLEOTIDE SEQUENCE</scope>
</reference>
<sequence>MQDLLEKLTVYGVGKRKLDDVLFVNEFPPKVLGVYDVDEEELCHEIITTTCSIPGCKYTTDSLLDFENHYNSRHRYSCCECKKILPSPHLLDLHVQETHDSFFAVSALRKPSYCCYIEECKEKFLSPDERMDHCVKVHKIPKDFRFDQKPKKKKNKSDAMDVDSEKKFMFCNSKSKSFKYSGKKFTNDTKSNSSVDIDMVVSSLRDNLPQ</sequence>
<keyword evidence="3" id="KW-1185">Reference proteome</keyword>
<dbReference type="PROSITE" id="PS00028">
    <property type="entry name" value="ZINC_FINGER_C2H2_1"/>
    <property type="match status" value="2"/>
</dbReference>
<protein>
    <recommendedName>
        <fullName evidence="1">C2H2-type domain-containing protein</fullName>
    </recommendedName>
</protein>
<evidence type="ECO:0000313" key="3">
    <source>
        <dbReference type="Proteomes" id="UP000663880"/>
    </source>
</evidence>
<dbReference type="PANTHER" id="PTHR21354:SF0">
    <property type="entry name" value="ZINC FINGER PROTEIN 511"/>
    <property type="match status" value="1"/>
</dbReference>
<gene>
    <name evidence="2" type="ORF">PMACD_LOCUS9990</name>
</gene>
<organism evidence="2 3">
    <name type="scientific">Pieris macdunnoughi</name>
    <dbReference type="NCBI Taxonomy" id="345717"/>
    <lineage>
        <taxon>Eukaryota</taxon>
        <taxon>Metazoa</taxon>
        <taxon>Ecdysozoa</taxon>
        <taxon>Arthropoda</taxon>
        <taxon>Hexapoda</taxon>
        <taxon>Insecta</taxon>
        <taxon>Pterygota</taxon>
        <taxon>Neoptera</taxon>
        <taxon>Endopterygota</taxon>
        <taxon>Lepidoptera</taxon>
        <taxon>Glossata</taxon>
        <taxon>Ditrysia</taxon>
        <taxon>Papilionoidea</taxon>
        <taxon>Pieridae</taxon>
        <taxon>Pierinae</taxon>
        <taxon>Pieris</taxon>
    </lineage>
</organism>
<dbReference type="PANTHER" id="PTHR21354">
    <property type="entry name" value="ZINC FINGER PROTEIN 511"/>
    <property type="match status" value="1"/>
</dbReference>
<proteinExistence type="predicted"/>
<name>A0A821U7R7_9NEOP</name>
<dbReference type="InterPro" id="IPR013087">
    <property type="entry name" value="Znf_C2H2_type"/>
</dbReference>
<comment type="caution">
    <text evidence="2">The sequence shown here is derived from an EMBL/GenBank/DDBJ whole genome shotgun (WGS) entry which is preliminary data.</text>
</comment>
<evidence type="ECO:0000313" key="2">
    <source>
        <dbReference type="EMBL" id="CAF4885458.1"/>
    </source>
</evidence>
<dbReference type="InterPro" id="IPR039258">
    <property type="entry name" value="ZNF511"/>
</dbReference>
<feature type="domain" description="C2H2-type" evidence="1">
    <location>
        <begin position="115"/>
        <end position="138"/>
    </location>
</feature>
<dbReference type="Proteomes" id="UP000663880">
    <property type="component" value="Unassembled WGS sequence"/>
</dbReference>
<dbReference type="SMART" id="SM00355">
    <property type="entry name" value="ZnF_C2H2"/>
    <property type="match status" value="3"/>
</dbReference>
<dbReference type="EMBL" id="CAJOBZ010000029">
    <property type="protein sequence ID" value="CAF4885458.1"/>
    <property type="molecule type" value="Genomic_DNA"/>
</dbReference>
<evidence type="ECO:0000259" key="1">
    <source>
        <dbReference type="PROSITE" id="PS00028"/>
    </source>
</evidence>
<feature type="domain" description="C2H2-type" evidence="1">
    <location>
        <begin position="78"/>
        <end position="99"/>
    </location>
</feature>
<accession>A0A821U7R7</accession>